<gene>
    <name evidence="1" type="ORF">UFOPK1908_01653</name>
</gene>
<dbReference type="PROSITE" id="PS51257">
    <property type="entry name" value="PROKAR_LIPOPROTEIN"/>
    <property type="match status" value="1"/>
</dbReference>
<accession>A0A6J6JBZ1</accession>
<dbReference type="EMBL" id="CAEZVB010000152">
    <property type="protein sequence ID" value="CAB4634168.1"/>
    <property type="molecule type" value="Genomic_DNA"/>
</dbReference>
<dbReference type="AlphaFoldDB" id="A0A6J6JBZ1"/>
<evidence type="ECO:0000313" key="1">
    <source>
        <dbReference type="EMBL" id="CAB4634168.1"/>
    </source>
</evidence>
<proteinExistence type="predicted"/>
<protein>
    <submittedName>
        <fullName evidence="1">Unannotated protein</fullName>
    </submittedName>
</protein>
<sequence length="154" mass="15344">MRILTKKSTAAVAGLIATVGMLSACSSSDTSTSESVSSEIATVEQGASTSAVPADVAQAFFVAYCNKQQGALNEATGECTTADGSTSKIDVTMTDPASAAIVVGLAYEDPNQVDIPGCPTAAEFKAAASGDTPPSITLDCQIAAIEAMTVALSA</sequence>
<organism evidence="1">
    <name type="scientific">freshwater metagenome</name>
    <dbReference type="NCBI Taxonomy" id="449393"/>
    <lineage>
        <taxon>unclassified sequences</taxon>
        <taxon>metagenomes</taxon>
        <taxon>ecological metagenomes</taxon>
    </lineage>
</organism>
<reference evidence="1" key="1">
    <citation type="submission" date="2020-05" db="EMBL/GenBank/DDBJ databases">
        <authorList>
            <person name="Chiriac C."/>
            <person name="Salcher M."/>
            <person name="Ghai R."/>
            <person name="Kavagutti S V."/>
        </authorList>
    </citation>
    <scope>NUCLEOTIDE SEQUENCE</scope>
</reference>
<name>A0A6J6JBZ1_9ZZZZ</name>